<organism evidence="1">
    <name type="scientific">Magnetospirillum gryphiswaldense</name>
    <dbReference type="NCBI Taxonomy" id="55518"/>
    <lineage>
        <taxon>Bacteria</taxon>
        <taxon>Pseudomonadati</taxon>
        <taxon>Pseudomonadota</taxon>
        <taxon>Alphaproteobacteria</taxon>
        <taxon>Rhodospirillales</taxon>
        <taxon>Rhodospirillaceae</taxon>
        <taxon>Magnetospirillum</taxon>
    </lineage>
</organism>
<sequence length="41" mass="4554">MAELARADAGQIPTADTYGFTISFGVSRHPAQFGFFYERAR</sequence>
<protein>
    <submittedName>
        <fullName evidence="1">Uncharacterized protein</fullName>
    </submittedName>
</protein>
<proteinExistence type="predicted"/>
<dbReference type="AlphaFoldDB" id="A4U322"/>
<name>A4U322_9PROT</name>
<dbReference type="EMBL" id="CU459003">
    <property type="protein sequence ID" value="CAM77279.1"/>
    <property type="molecule type" value="Genomic_DNA"/>
</dbReference>
<gene>
    <name evidence="1" type="ORF">MGR_2465</name>
</gene>
<evidence type="ECO:0000313" key="1">
    <source>
        <dbReference type="EMBL" id="CAM77279.1"/>
    </source>
</evidence>
<reference evidence="1" key="1">
    <citation type="journal article" date="2007" name="J. Bacteriol.">
        <title>Comparative genome analysis of four magnetotactic bacteria reveals a complex set of group-specific genes implicated in magnetosome biomineralization and function.</title>
        <authorList>
            <person name="Richter M."/>
            <person name="Kube M."/>
            <person name="Bazylinski D.A."/>
            <person name="Lombardot T."/>
            <person name="Gloeckner F.O."/>
            <person name="Reinhardt R."/>
            <person name="Schueler D."/>
        </authorList>
    </citation>
    <scope>NUCLEOTIDE SEQUENCE</scope>
    <source>
        <strain evidence="1">MSR-1</strain>
    </source>
</reference>
<accession>A4U322</accession>